<dbReference type="Proteomes" id="UP001549321">
    <property type="component" value="Unassembled WGS sequence"/>
</dbReference>
<evidence type="ECO:0000313" key="3">
    <source>
        <dbReference type="Proteomes" id="UP001549321"/>
    </source>
</evidence>
<dbReference type="Gene3D" id="1.25.40.10">
    <property type="entry name" value="Tetratricopeptide repeat domain"/>
    <property type="match status" value="2"/>
</dbReference>
<feature type="region of interest" description="Disordered" evidence="1">
    <location>
        <begin position="540"/>
        <end position="586"/>
    </location>
</feature>
<dbReference type="InterPro" id="IPR011990">
    <property type="entry name" value="TPR-like_helical_dom_sf"/>
</dbReference>
<gene>
    <name evidence="2" type="ORF">ABIE08_001583</name>
</gene>
<comment type="caution">
    <text evidence="2">The sequence shown here is derived from an EMBL/GenBank/DDBJ whole genome shotgun (WGS) entry which is preliminary data.</text>
</comment>
<proteinExistence type="predicted"/>
<protein>
    <submittedName>
        <fullName evidence="2">Tetratricopeptide (TPR) repeat protein</fullName>
    </submittedName>
</protein>
<sequence length="752" mass="81445">MPVKQQLLILGTLAVIGLEGAYILDQTLSPAEAGVETHQALAPRPPVFGNFLTSGSANRPASERRFAQGEAAPAAAPAPAPAATPAPAAPAPAASGPVVDETALRYFARQGDDRRLQAEIARLRALYPDWTPPDDFSAPAPIADAVLDQMWKLYGDGQYAAVRAAIAARLVREPQWQAPPDLLARLEIGEQRERLVNASNAQQWNTVVSIAAATPTLLTCADVDVLWRVAEAFGKSSRTGRARDVGTYILTNCQDPKERLATIQKAMGYLDDAELADLLKLERIGADGQGEFAPVKNDLARRRLSAGAKDPSLTVAPEDIALVERLVREGTGPDDAVLLGSYWFQHNDPTRAAQWFELAKGRADNAEIARGYAYVLNALKRPAEAEEAAYKWRDASKENTDAYLVVATAMLSVDPPVKMDREVLTRTAKAISDAKYAPGAQEFGWYAYKIGQTAIAARWFETALSLMPEDEPSAYGLALANQKLKDKAGFDKIVREWSARSPRIAALADPKARRNLVPAAESLPGPDGETVAPARAARVEAVDDEEMEPEPVARPVRRQAAPRTAEPSVARAPQRSAAKGGGRSCTGEVRPALLSSMSALTRGWCLMELNRPIEAADAFDMALRTSYGQVAQDAAYGKTLAYLRAGLTDQAAASAAQTSQAVPRAIELKTEILTQRAIGSYNDGRYVETLLMLDERSRIAPEQNDLMMMRGWSYFHLRRWNDAKTIFVAVAGTGSREAQRALATLAQEMKPK</sequence>
<dbReference type="SUPFAM" id="SSF48452">
    <property type="entry name" value="TPR-like"/>
    <property type="match status" value="2"/>
</dbReference>
<feature type="region of interest" description="Disordered" evidence="1">
    <location>
        <begin position="52"/>
        <end position="96"/>
    </location>
</feature>
<dbReference type="EMBL" id="JBEPSM010000001">
    <property type="protein sequence ID" value="MET4633670.1"/>
    <property type="molecule type" value="Genomic_DNA"/>
</dbReference>
<reference evidence="2 3" key="1">
    <citation type="submission" date="2024-06" db="EMBL/GenBank/DDBJ databases">
        <title>Sorghum-associated microbial communities from plants grown in Nebraska, USA.</title>
        <authorList>
            <person name="Schachtman D."/>
        </authorList>
    </citation>
    <scope>NUCLEOTIDE SEQUENCE [LARGE SCALE GENOMIC DNA]</scope>
    <source>
        <strain evidence="2 3">3207</strain>
    </source>
</reference>
<evidence type="ECO:0000313" key="2">
    <source>
        <dbReference type="EMBL" id="MET4633670.1"/>
    </source>
</evidence>
<keyword evidence="3" id="KW-1185">Reference proteome</keyword>
<name>A0ABV2QZ32_9HYPH</name>
<accession>A0ABV2QZ32</accession>
<evidence type="ECO:0000256" key="1">
    <source>
        <dbReference type="SAM" id="MobiDB-lite"/>
    </source>
</evidence>
<organism evidence="2 3">
    <name type="scientific">Kaistia defluvii</name>
    <dbReference type="NCBI Taxonomy" id="410841"/>
    <lineage>
        <taxon>Bacteria</taxon>
        <taxon>Pseudomonadati</taxon>
        <taxon>Pseudomonadota</taxon>
        <taxon>Alphaproteobacteria</taxon>
        <taxon>Hyphomicrobiales</taxon>
        <taxon>Kaistiaceae</taxon>
        <taxon>Kaistia</taxon>
    </lineage>
</organism>
<feature type="compositionally biased region" description="Pro residues" evidence="1">
    <location>
        <begin position="76"/>
        <end position="90"/>
    </location>
</feature>